<protein>
    <submittedName>
        <fullName evidence="1">Uncharacterized protein</fullName>
    </submittedName>
</protein>
<evidence type="ECO:0000313" key="2">
    <source>
        <dbReference type="Proteomes" id="UP000006583"/>
    </source>
</evidence>
<organism evidence="1 2">
    <name type="scientific">Thermodesulfobacterium geofontis (strain OPF15)</name>
    <dbReference type="NCBI Taxonomy" id="795359"/>
    <lineage>
        <taxon>Bacteria</taxon>
        <taxon>Pseudomonadati</taxon>
        <taxon>Thermodesulfobacteriota</taxon>
        <taxon>Thermodesulfobacteria</taxon>
        <taxon>Thermodesulfobacteriales</taxon>
        <taxon>Thermodesulfobacteriaceae</taxon>
        <taxon>Thermodesulfobacterium</taxon>
    </lineage>
</organism>
<dbReference type="KEGG" id="top:TOPB45_0733"/>
<dbReference type="RefSeq" id="WP_013909534.1">
    <property type="nucleotide sequence ID" value="NC_015682.1"/>
</dbReference>
<dbReference type="EMBL" id="CP002829">
    <property type="protein sequence ID" value="AEH22834.1"/>
    <property type="molecule type" value="Genomic_DNA"/>
</dbReference>
<accession>F8C567</accession>
<dbReference type="Proteomes" id="UP000006583">
    <property type="component" value="Chromosome"/>
</dbReference>
<name>F8C567_THEGP</name>
<dbReference type="HOGENOM" id="CLU_1440427_0_0_0"/>
<evidence type="ECO:0000313" key="1">
    <source>
        <dbReference type="EMBL" id="AEH22834.1"/>
    </source>
</evidence>
<dbReference type="OrthoDB" id="8479975at2"/>
<dbReference type="PATRIC" id="fig|795359.3.peg.742"/>
<dbReference type="STRING" id="795359.TOPB45_0733"/>
<reference evidence="1 2" key="1">
    <citation type="journal article" date="2013" name="Genome Announc.">
        <title>Complete genome sequence of the hyperthermophilic sulfate-reducing bacterium Thermodesulfobacterium geofontis OPF15T.</title>
        <authorList>
            <person name="Elkins J.G."/>
            <person name="Hamilton-Brehm S.D."/>
            <person name="Lucas S."/>
            <person name="Han J."/>
            <person name="Lapidus A."/>
            <person name="Cheng J.F."/>
            <person name="Goodwin L.A."/>
            <person name="Pitluck S."/>
            <person name="Peters L."/>
            <person name="Mikhailova N."/>
            <person name="Davenport K.W."/>
            <person name="Detter J.C."/>
            <person name="Han C.S."/>
            <person name="Tapia R."/>
            <person name="Land M.L."/>
            <person name="Hauser L."/>
            <person name="Kyrpides N.C."/>
            <person name="Ivanova N.N."/>
            <person name="Pagani I."/>
            <person name="Bruce D."/>
            <person name="Woyke T."/>
            <person name="Cottingham R.W."/>
        </authorList>
    </citation>
    <scope>NUCLEOTIDE SEQUENCE [LARGE SCALE GENOMIC DNA]</scope>
    <source>
        <strain evidence="1 2">OPF15</strain>
    </source>
</reference>
<sequence length="188" mass="21759">MPFPRTWSEELIAEWLQLRGYLVEIGIPISSPKAGGRNEADVVDAKFRDGILEIIHVEVGTLPGGAEQSKETFRKKFSEEVRDSIVNYFAQRLEIKTFENVNYKGICVLVYASRPTLEALLNFVKETKKEVEIKELSEFIKDEIIPTIQNWKKHPPHSPKTRGKEITLPESHWLLQLIDYLDRKQLLK</sequence>
<keyword evidence="2" id="KW-1185">Reference proteome</keyword>
<proteinExistence type="predicted"/>
<gene>
    <name evidence="1" type="ordered locus">TOPB45_0733</name>
</gene>
<dbReference type="AlphaFoldDB" id="F8C567"/>